<name>A0A1V4IKC4_9CLOT</name>
<dbReference type="EMBL" id="MZGV01000031">
    <property type="protein sequence ID" value="OPJ60482.1"/>
    <property type="molecule type" value="Genomic_DNA"/>
</dbReference>
<evidence type="ECO:0000313" key="7">
    <source>
        <dbReference type="Proteomes" id="UP000190080"/>
    </source>
</evidence>
<dbReference type="Proteomes" id="UP000190080">
    <property type="component" value="Unassembled WGS sequence"/>
</dbReference>
<dbReference type="GO" id="GO:0016887">
    <property type="term" value="F:ATP hydrolysis activity"/>
    <property type="evidence" value="ECO:0007669"/>
    <property type="project" value="InterPro"/>
</dbReference>
<reference evidence="6 7" key="1">
    <citation type="submission" date="2017-03" db="EMBL/GenBank/DDBJ databases">
        <title>Genome sequence of Clostridium oryzae DSM 28571.</title>
        <authorList>
            <person name="Poehlein A."/>
            <person name="Daniel R."/>
        </authorList>
    </citation>
    <scope>NUCLEOTIDE SEQUENCE [LARGE SCALE GENOMIC DNA]</scope>
    <source>
        <strain evidence="6 7">DSM 28571</strain>
    </source>
</reference>
<dbReference type="PANTHER" id="PTHR32114:SF2">
    <property type="entry name" value="ABC TRANSPORTER ABCH.3"/>
    <property type="match status" value="1"/>
</dbReference>
<dbReference type="SUPFAM" id="SSF52540">
    <property type="entry name" value="P-loop containing nucleoside triphosphate hydrolases"/>
    <property type="match status" value="1"/>
</dbReference>
<sequence>MRPITLTISAFGPYAQVETIDFTKLKSNNIFLITGPTGAGKTTIFDAISYALFGEASGTSRDKDGLRSDFADDSMPTFVDFQFKLNEQVYRVIRYPQQERKKVRGEGFALKAAEAELILPTGKVITKISAVDEKITSLIGINKTQFRQIVMLPQGEFRKLLDCDSSERETIFRKIFSTEDFEVIQKKLDEESKTLYRKIADIKKERDTYIKHISAGDDESLNNLLQSDNFNVPEIVERLKYAISHDKDSFSDVEKQINGLKLKQENLQKSIISGEETNKKIRNLDNLSYSYNELIEKGQIFVDKSTHLQLARKALNVTAIDKTLSEKKEELYLKRIQYKQALDNFNKINDDILIAKKNLKLEESKEDYRKELSDKIALLKSYEENIKSYENELSTINIMEKELTLKQNNISDLKLKIKNNKEALDDYSKKLSAAQKASAEKEKIDRMAFEVKTIIDNLLSLHKLLTQYVNAKNNYNSSTKDFNQFEHRYLSKKKQYEFMDDSYRKGQAGILASRLMPQEPCPVCGSLEHPSPAALIDGIPSEDDLKKLKAEYELLKNERDDKLKFLADLNGSITNMKSSICEKLENLNDYLADCNKLDEPEQLLETIVATGKKLREHLNELSINQKQLLNVINSIAGIQKSIESLNNLVKQHEDTVTNFEAEYTDFFAKVQSKKEFISRIENEIPPDIRSTSQLTKKLCVIDSEVDALDKSYKLAQKRFNDLEKDLTACTTDINLKKQNISELEESILKYEKLLKEALLSAGFKDYAEYTKLKLSETEIQQLDSEINSYYQNVKSLKDRLNDAQKDCKGLSVIDINTFSDELNVIKLNETKLEQLSKEIFARIDSNKRCLAAITNLSTKIEKEEDRFNIIGDLAYAANGFNAERITFERYVLAAYFDEIISAANIRLYKMSSGRFLLYRKREKGKGKKQEGLELEVYDNYTGKFRHVKTLSGGESFKASLSLALGLADIIQSYSGGINLDTIFLDEGFGTLDSESLDSAIQCLMELQNDGRLVGIISHVDELKERINARLEINPTKDGSKTKFVI</sequence>
<feature type="domain" description="Rad50/SbcC-type AAA" evidence="5">
    <location>
        <begin position="6"/>
        <end position="212"/>
    </location>
</feature>
<accession>A0A1V4IKC4</accession>
<protein>
    <recommendedName>
        <fullName evidence="3">Nuclease SbcCD subunit C</fullName>
    </recommendedName>
</protein>
<dbReference type="OrthoDB" id="9795626at2"/>
<dbReference type="GO" id="GO:0006302">
    <property type="term" value="P:double-strand break repair"/>
    <property type="evidence" value="ECO:0007669"/>
    <property type="project" value="InterPro"/>
</dbReference>
<dbReference type="RefSeq" id="WP_079425483.1">
    <property type="nucleotide sequence ID" value="NZ_MZGV01000031.1"/>
</dbReference>
<evidence type="ECO:0000259" key="5">
    <source>
        <dbReference type="Pfam" id="PF13476"/>
    </source>
</evidence>
<keyword evidence="4" id="KW-0175">Coiled coil</keyword>
<dbReference type="InterPro" id="IPR027417">
    <property type="entry name" value="P-loop_NTPase"/>
</dbReference>
<evidence type="ECO:0000256" key="2">
    <source>
        <dbReference type="ARBA" id="ARBA00011322"/>
    </source>
</evidence>
<comment type="similarity">
    <text evidence="1">Belongs to the SMC family. SbcC subfamily.</text>
</comment>
<dbReference type="STRING" id="1450648.CLORY_27910"/>
<comment type="subunit">
    <text evidence="2">Heterodimer of SbcC and SbcD.</text>
</comment>
<evidence type="ECO:0000256" key="4">
    <source>
        <dbReference type="SAM" id="Coils"/>
    </source>
</evidence>
<evidence type="ECO:0000256" key="1">
    <source>
        <dbReference type="ARBA" id="ARBA00006930"/>
    </source>
</evidence>
<comment type="caution">
    <text evidence="6">The sequence shown here is derived from an EMBL/GenBank/DDBJ whole genome shotgun (WGS) entry which is preliminary data.</text>
</comment>
<evidence type="ECO:0000313" key="6">
    <source>
        <dbReference type="EMBL" id="OPJ60482.1"/>
    </source>
</evidence>
<dbReference type="InterPro" id="IPR038729">
    <property type="entry name" value="Rad50/SbcC_AAA"/>
</dbReference>
<dbReference type="PANTHER" id="PTHR32114">
    <property type="entry name" value="ABC TRANSPORTER ABCH.3"/>
    <property type="match status" value="1"/>
</dbReference>
<feature type="coiled-coil region" evidence="4">
    <location>
        <begin position="365"/>
        <end position="437"/>
    </location>
</feature>
<proteinExistence type="inferred from homology"/>
<dbReference type="AlphaFoldDB" id="A0A1V4IKC4"/>
<feature type="coiled-coil region" evidence="4">
    <location>
        <begin position="635"/>
        <end position="662"/>
    </location>
</feature>
<gene>
    <name evidence="6" type="primary">sbcC</name>
    <name evidence="6" type="ORF">CLORY_27910</name>
</gene>
<dbReference type="Pfam" id="PF13558">
    <property type="entry name" value="SbcC_Walker_B"/>
    <property type="match status" value="1"/>
</dbReference>
<feature type="coiled-coil region" evidence="4">
    <location>
        <begin position="705"/>
        <end position="806"/>
    </location>
</feature>
<dbReference type="Gene3D" id="3.40.50.300">
    <property type="entry name" value="P-loop containing nucleotide triphosphate hydrolases"/>
    <property type="match status" value="2"/>
</dbReference>
<dbReference type="Pfam" id="PF13476">
    <property type="entry name" value="AAA_23"/>
    <property type="match status" value="1"/>
</dbReference>
<organism evidence="6 7">
    <name type="scientific">Clostridium oryzae</name>
    <dbReference type="NCBI Taxonomy" id="1450648"/>
    <lineage>
        <taxon>Bacteria</taxon>
        <taxon>Bacillati</taxon>
        <taxon>Bacillota</taxon>
        <taxon>Clostridia</taxon>
        <taxon>Eubacteriales</taxon>
        <taxon>Clostridiaceae</taxon>
        <taxon>Clostridium</taxon>
    </lineage>
</organism>
<evidence type="ECO:0000256" key="3">
    <source>
        <dbReference type="ARBA" id="ARBA00013368"/>
    </source>
</evidence>
<keyword evidence="7" id="KW-1185">Reference proteome</keyword>